<keyword evidence="1" id="KW-0812">Transmembrane</keyword>
<dbReference type="SUPFAM" id="SSF46785">
    <property type="entry name" value="Winged helix' DNA-binding domain"/>
    <property type="match status" value="1"/>
</dbReference>
<dbReference type="EMBL" id="FOFD01000004">
    <property type="protein sequence ID" value="SER21455.1"/>
    <property type="molecule type" value="Genomic_DNA"/>
</dbReference>
<gene>
    <name evidence="2" type="ORF">SAMN04489841_3310</name>
</gene>
<dbReference type="InterPro" id="IPR036390">
    <property type="entry name" value="WH_DNA-bd_sf"/>
</dbReference>
<reference evidence="3" key="1">
    <citation type="submission" date="2016-10" db="EMBL/GenBank/DDBJ databases">
        <authorList>
            <person name="Varghese N."/>
            <person name="Submissions S."/>
        </authorList>
    </citation>
    <scope>NUCLEOTIDE SEQUENCE [LARGE SCALE GENOMIC DNA]</scope>
    <source>
        <strain evidence="3">DSM 25055</strain>
    </source>
</reference>
<proteinExistence type="predicted"/>
<accession>A0A1H9MDC0</accession>
<keyword evidence="1" id="KW-0472">Membrane</keyword>
<evidence type="ECO:0000313" key="3">
    <source>
        <dbReference type="Proteomes" id="UP000199114"/>
    </source>
</evidence>
<feature type="transmembrane region" description="Helical" evidence="1">
    <location>
        <begin position="74"/>
        <end position="101"/>
    </location>
</feature>
<evidence type="ECO:0000256" key="1">
    <source>
        <dbReference type="SAM" id="Phobius"/>
    </source>
</evidence>
<keyword evidence="1" id="KW-1133">Transmembrane helix</keyword>
<keyword evidence="3" id="KW-1185">Reference proteome</keyword>
<feature type="transmembrane region" description="Helical" evidence="1">
    <location>
        <begin position="12"/>
        <end position="30"/>
    </location>
</feature>
<dbReference type="Proteomes" id="UP000199114">
    <property type="component" value="Unassembled WGS sequence"/>
</dbReference>
<sequence length="219" mass="24617">MSTPLANIWGNTVIRGVIAISALVIFTHFFTGMSSDGVFPLVILLSGVVLNDVLSESFEFPNGTEWVVFGTSLLITGAFFGLVESVLIGVIFSIIGTWFLFDGLTIIGYKPSPATEEYVVTRENGELLLRLQILNTVYQNLKESEEPQTVESLASKSDLTESRVRDALTYLERRNRVKRIENTYQAILPKWGRLTPIVLFISWVVQRVRLPFQRARSID</sequence>
<evidence type="ECO:0000313" key="2">
    <source>
        <dbReference type="EMBL" id="SER21455.1"/>
    </source>
</evidence>
<dbReference type="AlphaFoldDB" id="A0A1H9MDC0"/>
<protein>
    <submittedName>
        <fullName evidence="2">Uncharacterized protein</fullName>
    </submittedName>
</protein>
<name>A0A1H9MDC0_9EURY</name>
<organism evidence="2 3">
    <name type="scientific">Natrinema salaciae</name>
    <dbReference type="NCBI Taxonomy" id="1186196"/>
    <lineage>
        <taxon>Archaea</taxon>
        <taxon>Methanobacteriati</taxon>
        <taxon>Methanobacteriota</taxon>
        <taxon>Stenosarchaea group</taxon>
        <taxon>Halobacteria</taxon>
        <taxon>Halobacteriales</taxon>
        <taxon>Natrialbaceae</taxon>
        <taxon>Natrinema</taxon>
    </lineage>
</organism>